<proteinExistence type="predicted"/>
<evidence type="ECO:0000313" key="3">
    <source>
        <dbReference type="Proteomes" id="UP000569202"/>
    </source>
</evidence>
<dbReference type="PANTHER" id="PTHR30121">
    <property type="entry name" value="UNCHARACTERIZED PROTEIN YJGR-RELATED"/>
    <property type="match status" value="1"/>
</dbReference>
<accession>A0A7Y2WC97</accession>
<dbReference type="SUPFAM" id="SSF52540">
    <property type="entry name" value="P-loop containing nucleoside triphosphate hydrolases"/>
    <property type="match status" value="1"/>
</dbReference>
<dbReference type="PANTHER" id="PTHR30121:SF6">
    <property type="entry name" value="SLR6007 PROTEIN"/>
    <property type="match status" value="1"/>
</dbReference>
<dbReference type="Gene3D" id="3.40.50.300">
    <property type="entry name" value="P-loop containing nucleotide triphosphate hydrolases"/>
    <property type="match status" value="2"/>
</dbReference>
<dbReference type="InterPro" id="IPR027417">
    <property type="entry name" value="P-loop_NTPase"/>
</dbReference>
<feature type="region of interest" description="Disordered" evidence="1">
    <location>
        <begin position="407"/>
        <end position="427"/>
    </location>
</feature>
<dbReference type="EMBL" id="JABERL010000068">
    <property type="protein sequence ID" value="NNH79191.1"/>
    <property type="molecule type" value="Genomic_DNA"/>
</dbReference>
<name>A0A7Y2WC97_9GAMM</name>
<gene>
    <name evidence="2" type="ORF">HLH17_16360</name>
</gene>
<dbReference type="Proteomes" id="UP000569202">
    <property type="component" value="Unassembled WGS sequence"/>
</dbReference>
<reference evidence="2 3" key="1">
    <citation type="submission" date="2020-04" db="EMBL/GenBank/DDBJ databases">
        <title>Acinetobacter Taxon 24.</title>
        <authorList>
            <person name="Nemec A."/>
            <person name="Radolfova-Krizova L."/>
            <person name="Higgins P.G."/>
            <person name="Spanelova P."/>
        </authorList>
    </citation>
    <scope>NUCLEOTIDE SEQUENCE [LARGE SCALE GENOMIC DNA]</scope>
    <source>
        <strain evidence="2 3">ANC 5380</strain>
    </source>
</reference>
<dbReference type="AlphaFoldDB" id="A0A7Y2WC97"/>
<comment type="caution">
    <text evidence="2">The sequence shown here is derived from an EMBL/GenBank/DDBJ whole genome shotgun (WGS) entry which is preliminary data.</text>
</comment>
<feature type="compositionally biased region" description="Polar residues" evidence="1">
    <location>
        <begin position="418"/>
        <end position="427"/>
    </location>
</feature>
<evidence type="ECO:0000256" key="1">
    <source>
        <dbReference type="SAM" id="MobiDB-lite"/>
    </source>
</evidence>
<evidence type="ECO:0000313" key="2">
    <source>
        <dbReference type="EMBL" id="NNH79191.1"/>
    </source>
</evidence>
<dbReference type="InterPro" id="IPR051162">
    <property type="entry name" value="T4SS_component"/>
</dbReference>
<sequence length="509" mass="56326">MFSPIMDQDKARPFRIESSSPVGTLEDNQGNGICVGYTTDTGDAVFIPYGLISQHISVNGSTGTGKSVLAASMMAQQMRNGGGLCFIDGKLSNKELMAVWQLACWAGRELDLLIINAGNPSMSNTINPILRGDPQEVSSRIMMLLPEVSGGAEHYRNSALVATQTIIAAFQCIGLPYSFQDLAACLQDFDALKHIESKLQLEHPDAHETVAWFSLMKNYTKDGFFNFEKFGNLLSGLAARLSQFSDGSFGQVMNSYNPEIDFEQCILQNKIIYVMLPTMAKNEQSIALAKILIADIRTAISNFQRLPPHMLPNPPFMILPDEAGSYIDESWGRIFEQSRSSRIFLCPCYQTYANLKPNGEEALSEIVMGNTLFKVFFKQLSTLSAQQAADEIGLYKGTTLALSSGEGNSVSGDEVDTSPIQNQGLNKSSSFTQRDEELYHVKTEEFKYIPIGDCILYYGGTHLYHLRVPMLTLNDHAAKEFGNVQFNHYAMDDVKGLNLRQIIRDSIGL</sequence>
<protein>
    <submittedName>
        <fullName evidence="2">TraM recognition domain-containing protein</fullName>
    </submittedName>
</protein>
<organism evidence="2 3">
    <name type="scientific">Acinetobacter terrae</name>
    <dbReference type="NCBI Taxonomy" id="2731247"/>
    <lineage>
        <taxon>Bacteria</taxon>
        <taxon>Pseudomonadati</taxon>
        <taxon>Pseudomonadota</taxon>
        <taxon>Gammaproteobacteria</taxon>
        <taxon>Moraxellales</taxon>
        <taxon>Moraxellaceae</taxon>
        <taxon>Acinetobacter</taxon>
        <taxon>Acinetobacter Taxon 24</taxon>
    </lineage>
</organism>